<feature type="transmembrane region" description="Helical" evidence="8">
    <location>
        <begin position="88"/>
        <end position="108"/>
    </location>
</feature>
<dbReference type="PANTHER" id="PTHR43271">
    <property type="entry name" value="BLL2771 PROTEIN"/>
    <property type="match status" value="1"/>
</dbReference>
<feature type="transmembrane region" description="Helical" evidence="8">
    <location>
        <begin position="114"/>
        <end position="137"/>
    </location>
</feature>
<dbReference type="Pfam" id="PF07690">
    <property type="entry name" value="MFS_1"/>
    <property type="match status" value="1"/>
</dbReference>
<keyword evidence="5 8" id="KW-0812">Transmembrane</keyword>
<sequence length="403" mass="43524">MTAVNAKQQEPDKYSLHDAGFKKIMIAMTSASILVFANLYFVQPIMPLLVKAFDITSATAGLSLSAAVVSMIFGLLFFGFLSDRIGRVSIMNITLVCTIIPLVLLPVAPNFETFLVLRFLQGICIAGLPAAAIAYLGEELDSRSVSLGITMYIAANAIGGMAGRIFVGYIADMASWQTSVYFLLGFSILLFIIYFMALPKSHYFKPSKISVQKDLSGMGSHLKNTELFPAFAMGILLQFSFTGVWTYLPFYLEQDPFHLSVKNISFTYLAYSFGIVGSILGGRLSAHFRQTTLVSVGTIILIGGTLLTNVHSLSVIVIGLCLTCLGFFVAHSLMAAIVNERAAHHKAGASSIYLVSYYLGVATGGTLAGLVWQTGGWTGITVVSFGLLPVVVWLMAGSRKVHR</sequence>
<name>A0A366JYN0_CYTFI</name>
<evidence type="ECO:0000256" key="4">
    <source>
        <dbReference type="ARBA" id="ARBA00022475"/>
    </source>
</evidence>
<evidence type="ECO:0000256" key="3">
    <source>
        <dbReference type="ARBA" id="ARBA00022448"/>
    </source>
</evidence>
<feature type="transmembrane region" description="Helical" evidence="8">
    <location>
        <begin position="268"/>
        <end position="286"/>
    </location>
</feature>
<evidence type="ECO:0000256" key="2">
    <source>
        <dbReference type="ARBA" id="ARBA00008335"/>
    </source>
</evidence>
<feature type="transmembrane region" description="Helical" evidence="8">
    <location>
        <begin position="62"/>
        <end position="81"/>
    </location>
</feature>
<dbReference type="InterPro" id="IPR020846">
    <property type="entry name" value="MFS_dom"/>
</dbReference>
<dbReference type="STRING" id="1399.VL14_00985"/>
<dbReference type="InterPro" id="IPR011701">
    <property type="entry name" value="MFS"/>
</dbReference>
<evidence type="ECO:0000313" key="10">
    <source>
        <dbReference type="EMBL" id="RBP94510.1"/>
    </source>
</evidence>
<dbReference type="RefSeq" id="WP_113882291.1">
    <property type="nucleotide sequence ID" value="NZ_QNSF01000004.1"/>
</dbReference>
<keyword evidence="6 8" id="KW-1133">Transmembrane helix</keyword>
<accession>A0A366JYN0</accession>
<dbReference type="PROSITE" id="PS50850">
    <property type="entry name" value="MFS"/>
    <property type="match status" value="1"/>
</dbReference>
<reference evidence="10 11" key="1">
    <citation type="submission" date="2018-06" db="EMBL/GenBank/DDBJ databases">
        <title>Freshwater and sediment microbial communities from various areas in North America, analyzing microbe dynamics in response to fracking.</title>
        <authorList>
            <person name="Lamendella R."/>
        </authorList>
    </citation>
    <scope>NUCLEOTIDE SEQUENCE [LARGE SCALE GENOMIC DNA]</scope>
    <source>
        <strain evidence="10 11">14_TX</strain>
    </source>
</reference>
<comment type="similarity">
    <text evidence="2">Belongs to the major facilitator superfamily.</text>
</comment>
<gene>
    <name evidence="10" type="ORF">DFO70_104150</name>
</gene>
<evidence type="ECO:0000256" key="1">
    <source>
        <dbReference type="ARBA" id="ARBA00004651"/>
    </source>
</evidence>
<keyword evidence="4" id="KW-1003">Cell membrane</keyword>
<keyword evidence="3" id="KW-0813">Transport</keyword>
<feature type="transmembrane region" description="Helical" evidence="8">
    <location>
        <begin position="227"/>
        <end position="248"/>
    </location>
</feature>
<feature type="transmembrane region" description="Helical" evidence="8">
    <location>
        <begin position="316"/>
        <end position="338"/>
    </location>
</feature>
<comment type="caution">
    <text evidence="10">The sequence shown here is derived from an EMBL/GenBank/DDBJ whole genome shotgun (WGS) entry which is preliminary data.</text>
</comment>
<dbReference type="CDD" id="cd17324">
    <property type="entry name" value="MFS_NepI_like"/>
    <property type="match status" value="1"/>
</dbReference>
<dbReference type="SUPFAM" id="SSF103473">
    <property type="entry name" value="MFS general substrate transporter"/>
    <property type="match status" value="1"/>
</dbReference>
<protein>
    <submittedName>
        <fullName evidence="10">YNFM family putative membrane transporter</fullName>
    </submittedName>
</protein>
<evidence type="ECO:0000313" key="11">
    <source>
        <dbReference type="Proteomes" id="UP000252731"/>
    </source>
</evidence>
<dbReference type="AlphaFoldDB" id="A0A366JYN0"/>
<feature type="transmembrane region" description="Helical" evidence="8">
    <location>
        <begin position="377"/>
        <end position="396"/>
    </location>
</feature>
<dbReference type="Proteomes" id="UP000252731">
    <property type="component" value="Unassembled WGS sequence"/>
</dbReference>
<feature type="domain" description="Major facilitator superfamily (MFS) profile" evidence="9">
    <location>
        <begin position="24"/>
        <end position="401"/>
    </location>
</feature>
<feature type="transmembrane region" description="Helical" evidence="8">
    <location>
        <begin position="24"/>
        <end position="42"/>
    </location>
</feature>
<feature type="transmembrane region" description="Helical" evidence="8">
    <location>
        <begin position="149"/>
        <end position="167"/>
    </location>
</feature>
<dbReference type="GO" id="GO:0022857">
    <property type="term" value="F:transmembrane transporter activity"/>
    <property type="evidence" value="ECO:0007669"/>
    <property type="project" value="InterPro"/>
</dbReference>
<feature type="transmembrane region" description="Helical" evidence="8">
    <location>
        <begin position="350"/>
        <end position="371"/>
    </location>
</feature>
<evidence type="ECO:0000256" key="5">
    <source>
        <dbReference type="ARBA" id="ARBA00022692"/>
    </source>
</evidence>
<dbReference type="EMBL" id="QNSF01000004">
    <property type="protein sequence ID" value="RBP94510.1"/>
    <property type="molecule type" value="Genomic_DNA"/>
</dbReference>
<dbReference type="Gene3D" id="1.20.1250.20">
    <property type="entry name" value="MFS general substrate transporter like domains"/>
    <property type="match status" value="1"/>
</dbReference>
<organism evidence="10 11">
    <name type="scientific">Cytobacillus firmus</name>
    <name type="common">Bacillus firmus</name>
    <dbReference type="NCBI Taxonomy" id="1399"/>
    <lineage>
        <taxon>Bacteria</taxon>
        <taxon>Bacillati</taxon>
        <taxon>Bacillota</taxon>
        <taxon>Bacilli</taxon>
        <taxon>Bacillales</taxon>
        <taxon>Bacillaceae</taxon>
        <taxon>Cytobacillus</taxon>
    </lineage>
</organism>
<dbReference type="InterPro" id="IPR036259">
    <property type="entry name" value="MFS_trans_sf"/>
</dbReference>
<evidence type="ECO:0000256" key="8">
    <source>
        <dbReference type="SAM" id="Phobius"/>
    </source>
</evidence>
<keyword evidence="11" id="KW-1185">Reference proteome</keyword>
<dbReference type="OrthoDB" id="63984at2"/>
<dbReference type="GO" id="GO:0005886">
    <property type="term" value="C:plasma membrane"/>
    <property type="evidence" value="ECO:0007669"/>
    <property type="project" value="UniProtKB-SubCell"/>
</dbReference>
<dbReference type="PANTHER" id="PTHR43271:SF1">
    <property type="entry name" value="INNER MEMBRANE TRANSPORT PROTEIN YNFM"/>
    <property type="match status" value="1"/>
</dbReference>
<evidence type="ECO:0000256" key="6">
    <source>
        <dbReference type="ARBA" id="ARBA00022989"/>
    </source>
</evidence>
<proteinExistence type="inferred from homology"/>
<feature type="transmembrane region" description="Helical" evidence="8">
    <location>
        <begin position="179"/>
        <end position="198"/>
    </location>
</feature>
<keyword evidence="7 8" id="KW-0472">Membrane</keyword>
<comment type="subcellular location">
    <subcellularLocation>
        <location evidence="1">Cell membrane</location>
        <topology evidence="1">Multi-pass membrane protein</topology>
    </subcellularLocation>
</comment>
<feature type="transmembrane region" description="Helical" evidence="8">
    <location>
        <begin position="293"/>
        <end position="310"/>
    </location>
</feature>
<evidence type="ECO:0000256" key="7">
    <source>
        <dbReference type="ARBA" id="ARBA00023136"/>
    </source>
</evidence>
<evidence type="ECO:0000259" key="9">
    <source>
        <dbReference type="PROSITE" id="PS50850"/>
    </source>
</evidence>